<proteinExistence type="predicted"/>
<evidence type="ECO:0000256" key="1">
    <source>
        <dbReference type="SAM" id="SignalP"/>
    </source>
</evidence>
<evidence type="ECO:0008006" key="4">
    <source>
        <dbReference type="Google" id="ProtNLM"/>
    </source>
</evidence>
<dbReference type="PROSITE" id="PS51257">
    <property type="entry name" value="PROKAR_LIPOPROTEIN"/>
    <property type="match status" value="1"/>
</dbReference>
<evidence type="ECO:0000313" key="2">
    <source>
        <dbReference type="EMBL" id="SFE81701.1"/>
    </source>
</evidence>
<dbReference type="RefSeq" id="WP_245766385.1">
    <property type="nucleotide sequence ID" value="NZ_FOMW01000010.1"/>
</dbReference>
<organism evidence="2 3">
    <name type="scientific">Sulfitobacter brevis</name>
    <dbReference type="NCBI Taxonomy" id="74348"/>
    <lineage>
        <taxon>Bacteria</taxon>
        <taxon>Pseudomonadati</taxon>
        <taxon>Pseudomonadota</taxon>
        <taxon>Alphaproteobacteria</taxon>
        <taxon>Rhodobacterales</taxon>
        <taxon>Roseobacteraceae</taxon>
        <taxon>Sulfitobacter</taxon>
    </lineage>
</organism>
<name>A0A1I2DMZ2_9RHOB</name>
<feature type="signal peptide" evidence="1">
    <location>
        <begin position="1"/>
        <end position="20"/>
    </location>
</feature>
<keyword evidence="1" id="KW-0732">Signal</keyword>
<dbReference type="AlphaFoldDB" id="A0A1I2DMZ2"/>
<gene>
    <name evidence="2" type="ORF">SAMN04488523_110210</name>
</gene>
<dbReference type="EMBL" id="FOMW01000010">
    <property type="protein sequence ID" value="SFE81701.1"/>
    <property type="molecule type" value="Genomic_DNA"/>
</dbReference>
<accession>A0A1I2DMZ2</accession>
<reference evidence="2 3" key="1">
    <citation type="submission" date="2016-10" db="EMBL/GenBank/DDBJ databases">
        <authorList>
            <person name="de Groot N.N."/>
        </authorList>
    </citation>
    <scope>NUCLEOTIDE SEQUENCE [LARGE SCALE GENOMIC DNA]</scope>
    <source>
        <strain evidence="2 3">DSM 11443</strain>
    </source>
</reference>
<evidence type="ECO:0000313" key="3">
    <source>
        <dbReference type="Proteomes" id="UP000198977"/>
    </source>
</evidence>
<feature type="chain" id="PRO_5011452789" description="DUF4136 domain-containing protein" evidence="1">
    <location>
        <begin position="21"/>
        <end position="196"/>
    </location>
</feature>
<dbReference type="Proteomes" id="UP000198977">
    <property type="component" value="Unassembled WGS sequence"/>
</dbReference>
<keyword evidence="3" id="KW-1185">Reference proteome</keyword>
<sequence>MIRVIAVLMSVAMLAACNGAADLNKAAVPLGDFNLVHNIAVAPKAQMGPLSRKASAEMLTKALTDATEERFGRYDGTRSYHFGMSIEGYVLAQPGIPLVFAPKSILIVNLTVWDDALNKKLNDKPHQITVLESFDQGPVVGSGYTKSAEEQLKNLSQNAAKSIERYLVKMNKEEGWFNGAVSTAKRAPDRADVAAE</sequence>
<protein>
    <recommendedName>
        <fullName evidence="4">DUF4136 domain-containing protein</fullName>
    </recommendedName>
</protein>
<dbReference type="STRING" id="74348.SAMN04488523_110210"/>